<dbReference type="Pfam" id="PF00621">
    <property type="entry name" value="RhoGEF"/>
    <property type="match status" value="1"/>
</dbReference>
<dbReference type="PANTHER" id="PTHR12673">
    <property type="entry name" value="FACIOGENITAL DYSPLASIA PROTEIN"/>
    <property type="match status" value="1"/>
</dbReference>
<dbReference type="InParanoid" id="A0A286USL7"/>
<comment type="subcellular location">
    <subcellularLocation>
        <location evidence="1">Cytoplasm</location>
        <location evidence="1">Cytoskeleton</location>
    </subcellularLocation>
</comment>
<dbReference type="SMART" id="SM00064">
    <property type="entry name" value="FYVE"/>
    <property type="match status" value="1"/>
</dbReference>
<dbReference type="OrthoDB" id="660555at2759"/>
<dbReference type="SUPFAM" id="SSF50729">
    <property type="entry name" value="PH domain-like"/>
    <property type="match status" value="1"/>
</dbReference>
<keyword evidence="7" id="KW-0206">Cytoskeleton</keyword>
<dbReference type="PROSITE" id="PS50003">
    <property type="entry name" value="PH_DOMAIN"/>
    <property type="match status" value="1"/>
</dbReference>
<dbReference type="GO" id="GO:0005085">
    <property type="term" value="F:guanyl-nucleotide exchange factor activity"/>
    <property type="evidence" value="ECO:0007669"/>
    <property type="project" value="UniProtKB-KW"/>
</dbReference>
<proteinExistence type="predicted"/>
<dbReference type="SMART" id="SM00233">
    <property type="entry name" value="PH"/>
    <property type="match status" value="1"/>
</dbReference>
<dbReference type="InterPro" id="IPR000306">
    <property type="entry name" value="Znf_FYVE"/>
</dbReference>
<feature type="region of interest" description="Disordered" evidence="9">
    <location>
        <begin position="393"/>
        <end position="430"/>
    </location>
</feature>
<gene>
    <name evidence="13" type="ORF">PNOK_0254300</name>
</gene>
<dbReference type="SUPFAM" id="SSF57903">
    <property type="entry name" value="FYVE/PHD zinc finger"/>
    <property type="match status" value="1"/>
</dbReference>
<evidence type="ECO:0000256" key="7">
    <source>
        <dbReference type="ARBA" id="ARBA00023212"/>
    </source>
</evidence>
<dbReference type="PROSITE" id="PS50010">
    <property type="entry name" value="DH_2"/>
    <property type="match status" value="1"/>
</dbReference>
<feature type="region of interest" description="Disordered" evidence="9">
    <location>
        <begin position="660"/>
        <end position="753"/>
    </location>
</feature>
<evidence type="ECO:0000256" key="8">
    <source>
        <dbReference type="PROSITE-ProRule" id="PRU00091"/>
    </source>
</evidence>
<dbReference type="STRING" id="2282107.A0A286USL7"/>
<evidence type="ECO:0000313" key="14">
    <source>
        <dbReference type="Proteomes" id="UP000217199"/>
    </source>
</evidence>
<dbReference type="InterPro" id="IPR035899">
    <property type="entry name" value="DBL_dom_sf"/>
</dbReference>
<dbReference type="Gene3D" id="2.30.29.30">
    <property type="entry name" value="Pleckstrin-homology domain (PH domain)/Phosphotyrosine-binding domain (PTB)"/>
    <property type="match status" value="1"/>
</dbReference>
<dbReference type="CDD" id="cd00160">
    <property type="entry name" value="RhoGEF"/>
    <property type="match status" value="1"/>
</dbReference>
<evidence type="ECO:0000313" key="13">
    <source>
        <dbReference type="EMBL" id="PAV22586.1"/>
    </source>
</evidence>
<evidence type="ECO:0000256" key="9">
    <source>
        <dbReference type="SAM" id="MobiDB-lite"/>
    </source>
</evidence>
<name>A0A286USL7_9AGAM</name>
<evidence type="ECO:0000256" key="4">
    <source>
        <dbReference type="ARBA" id="ARBA00022723"/>
    </source>
</evidence>
<dbReference type="EMBL" id="NBII01000002">
    <property type="protein sequence ID" value="PAV22586.1"/>
    <property type="molecule type" value="Genomic_DNA"/>
</dbReference>
<dbReference type="Gene3D" id="3.30.40.10">
    <property type="entry name" value="Zinc/RING finger domain, C3HC4 (zinc finger)"/>
    <property type="match status" value="1"/>
</dbReference>
<dbReference type="SUPFAM" id="SSF48065">
    <property type="entry name" value="DBL homology domain (DH-domain)"/>
    <property type="match status" value="1"/>
</dbReference>
<feature type="domain" description="FYVE-type" evidence="12">
    <location>
        <begin position="558"/>
        <end position="621"/>
    </location>
</feature>
<evidence type="ECO:0000259" key="10">
    <source>
        <dbReference type="PROSITE" id="PS50003"/>
    </source>
</evidence>
<keyword evidence="3" id="KW-0344">Guanine-nucleotide releasing factor</keyword>
<feature type="domain" description="PH" evidence="10">
    <location>
        <begin position="334"/>
        <end position="498"/>
    </location>
</feature>
<dbReference type="InterPro" id="IPR000219">
    <property type="entry name" value="DH_dom"/>
</dbReference>
<dbReference type="PROSITE" id="PS50178">
    <property type="entry name" value="ZF_FYVE"/>
    <property type="match status" value="1"/>
</dbReference>
<dbReference type="Proteomes" id="UP000217199">
    <property type="component" value="Unassembled WGS sequence"/>
</dbReference>
<feature type="compositionally biased region" description="Basic and acidic residues" evidence="9">
    <location>
        <begin position="406"/>
        <end position="428"/>
    </location>
</feature>
<dbReference type="InterPro" id="IPR051092">
    <property type="entry name" value="FYVE_RhoGEF_PH"/>
</dbReference>
<keyword evidence="6" id="KW-0862">Zinc</keyword>
<feature type="region of interest" description="Disordered" evidence="9">
    <location>
        <begin position="1"/>
        <end position="31"/>
    </location>
</feature>
<dbReference type="InterPro" id="IPR011993">
    <property type="entry name" value="PH-like_dom_sf"/>
</dbReference>
<evidence type="ECO:0000256" key="3">
    <source>
        <dbReference type="ARBA" id="ARBA00022658"/>
    </source>
</evidence>
<keyword evidence="2" id="KW-0963">Cytoplasm</keyword>
<accession>A0A286USL7</accession>
<dbReference type="GO" id="GO:0005737">
    <property type="term" value="C:cytoplasm"/>
    <property type="evidence" value="ECO:0007669"/>
    <property type="project" value="TreeGrafter"/>
</dbReference>
<evidence type="ECO:0000256" key="6">
    <source>
        <dbReference type="ARBA" id="ARBA00022833"/>
    </source>
</evidence>
<evidence type="ECO:0000256" key="1">
    <source>
        <dbReference type="ARBA" id="ARBA00004245"/>
    </source>
</evidence>
<evidence type="ECO:0000259" key="12">
    <source>
        <dbReference type="PROSITE" id="PS50178"/>
    </source>
</evidence>
<reference evidence="13 14" key="1">
    <citation type="journal article" date="2017" name="Mol. Ecol.">
        <title>Comparative and population genomic landscape of Phellinus noxius: A hypervariable fungus causing root rot in trees.</title>
        <authorList>
            <person name="Chung C.L."/>
            <person name="Lee T.J."/>
            <person name="Akiba M."/>
            <person name="Lee H.H."/>
            <person name="Kuo T.H."/>
            <person name="Liu D."/>
            <person name="Ke H.M."/>
            <person name="Yokoi T."/>
            <person name="Roa M.B."/>
            <person name="Lu M.J."/>
            <person name="Chang Y.Y."/>
            <person name="Ann P.J."/>
            <person name="Tsai J.N."/>
            <person name="Chen C.Y."/>
            <person name="Tzean S.S."/>
            <person name="Ota Y."/>
            <person name="Hattori T."/>
            <person name="Sahashi N."/>
            <person name="Liou R.F."/>
            <person name="Kikuchi T."/>
            <person name="Tsai I.J."/>
        </authorList>
    </citation>
    <scope>NUCLEOTIDE SEQUENCE [LARGE SCALE GENOMIC DNA]</scope>
    <source>
        <strain evidence="13 14">FFPRI411160</strain>
    </source>
</reference>
<keyword evidence="5 8" id="KW-0863">Zinc-finger</keyword>
<dbReference type="InterPro" id="IPR013083">
    <property type="entry name" value="Znf_RING/FYVE/PHD"/>
</dbReference>
<feature type="region of interest" description="Disordered" evidence="9">
    <location>
        <begin position="60"/>
        <end position="81"/>
    </location>
</feature>
<evidence type="ECO:0000256" key="2">
    <source>
        <dbReference type="ARBA" id="ARBA00022490"/>
    </source>
</evidence>
<evidence type="ECO:0000256" key="5">
    <source>
        <dbReference type="ARBA" id="ARBA00022771"/>
    </source>
</evidence>
<comment type="caution">
    <text evidence="13">The sequence shown here is derived from an EMBL/GenBank/DDBJ whole genome shotgun (WGS) entry which is preliminary data.</text>
</comment>
<dbReference type="InterPro" id="IPR001849">
    <property type="entry name" value="PH_domain"/>
</dbReference>
<feature type="compositionally biased region" description="Polar residues" evidence="9">
    <location>
        <begin position="60"/>
        <end position="70"/>
    </location>
</feature>
<dbReference type="PANTHER" id="PTHR12673:SF159">
    <property type="entry name" value="LD03170P"/>
    <property type="match status" value="1"/>
</dbReference>
<dbReference type="Gene3D" id="1.20.900.10">
    <property type="entry name" value="Dbl homology (DH) domain"/>
    <property type="match status" value="1"/>
</dbReference>
<dbReference type="Pfam" id="PF01363">
    <property type="entry name" value="FYVE"/>
    <property type="match status" value="1"/>
</dbReference>
<dbReference type="InterPro" id="IPR011011">
    <property type="entry name" value="Znf_FYVE_PHD"/>
</dbReference>
<dbReference type="InterPro" id="IPR017455">
    <property type="entry name" value="Znf_FYVE-rel"/>
</dbReference>
<evidence type="ECO:0000259" key="11">
    <source>
        <dbReference type="PROSITE" id="PS50010"/>
    </source>
</evidence>
<dbReference type="SMART" id="SM00325">
    <property type="entry name" value="RhoGEF"/>
    <property type="match status" value="1"/>
</dbReference>
<keyword evidence="14" id="KW-1185">Reference proteome</keyword>
<dbReference type="AlphaFoldDB" id="A0A286USL7"/>
<dbReference type="GO" id="GO:0008270">
    <property type="term" value="F:zinc ion binding"/>
    <property type="evidence" value="ECO:0007669"/>
    <property type="project" value="UniProtKB-KW"/>
</dbReference>
<protein>
    <submittedName>
        <fullName evidence="13">Uncharacterized protein</fullName>
    </submittedName>
</protein>
<dbReference type="GO" id="GO:0005856">
    <property type="term" value="C:cytoskeleton"/>
    <property type="evidence" value="ECO:0007669"/>
    <property type="project" value="UniProtKB-SubCell"/>
</dbReference>
<keyword evidence="4" id="KW-0479">Metal-binding</keyword>
<organism evidence="13 14">
    <name type="scientific">Pyrrhoderma noxium</name>
    <dbReference type="NCBI Taxonomy" id="2282107"/>
    <lineage>
        <taxon>Eukaryota</taxon>
        <taxon>Fungi</taxon>
        <taxon>Dikarya</taxon>
        <taxon>Basidiomycota</taxon>
        <taxon>Agaricomycotina</taxon>
        <taxon>Agaricomycetes</taxon>
        <taxon>Hymenochaetales</taxon>
        <taxon>Hymenochaetaceae</taxon>
        <taxon>Pyrrhoderma</taxon>
    </lineage>
</organism>
<feature type="domain" description="DH" evidence="11">
    <location>
        <begin position="111"/>
        <end position="304"/>
    </location>
</feature>
<sequence>MPESGGISFPTTELPGPGPHAAPTFTSSQQHRQHLLSFRRISLPTAPSLLNRLSTTSIASQDSLTETGTSEAHPPNRNKTNALQIPVLVEVMKRAKKRDSHKKPDSRKATKCRKIISEFYTTERAYVDGLDLIYSLFLTPLIESLNTSTPLLDREDLISIFSNFIDIWNLHRSFYTSLTQLLSDPLSDIRNPLPPVSPVLISHFPYLSLYTPFITSFPEVMSKISNLQSSNPSFDFFIKEQESNPRCGKLKLRDWLLTIVQRCPRYLLLLKDIINNTETDDSEYSNLLVAQSVLLKVTTSLDTSLQCHAQTLELLSLQRLTYNLPMQLVSPGRTLLRRGALLQLDNSSVLKEREFLLFSDCLIWLANESMIEAEWTRRGGIFHARLPGNNGAGYAEKRPKFKRTRSKSENEIQDLLKPRKVEPPEPTKKPRQLAGYEERWWFKGKVDLVDIDVVLGLARECGDEQRLDILSPDMSFSLYSNTEDDRDEWVSALRGAKASLLVSLNVMNPNSTLASSSATNHIRKSLQALPYLPEEEEDVAHPKRGKVDYFVPAVWVPDGRTLSCMRCGREFGWRRRRHHCRLCGRCICFKCSEKTFFIMDAKDRSPGKPARACNSCYDTVFPLIGSPTSDGGSTPNQDVSTLSSFPSWTTQKGLPLEVSKPSELMAIEPKSGSPRKDEVGVIRKRKSRPMSHPVIPQVFGDALSESPLDPSFGGSSKEGSEEDSGAASSNLPFSYSDSPRPRDTSSLTALDAPRKRFSMPALALQTTAVTTGTRPNGEGKHKRFSLVLGGKQKVPAQISEYESEVESSRDGLHQGIAAMKLQDLLERTKSSQL</sequence>